<dbReference type="Proteomes" id="UP000325055">
    <property type="component" value="Unassembled WGS sequence"/>
</dbReference>
<dbReference type="Pfam" id="PF14109">
    <property type="entry name" value="GldH_lipo"/>
    <property type="match status" value="1"/>
</dbReference>
<dbReference type="InterPro" id="IPR020018">
    <property type="entry name" value="Motility-assoc_lipoprot_GldH"/>
</dbReference>
<dbReference type="AlphaFoldDB" id="A0A108T4F2"/>
<dbReference type="RefSeq" id="WP_026367299.1">
    <property type="nucleotide sequence ID" value="NZ_CABMLT010000024.1"/>
</dbReference>
<accession>A0A108T4F2</accession>
<keyword evidence="1" id="KW-0732">Signal</keyword>
<dbReference type="NCBIfam" id="TIGR03511">
    <property type="entry name" value="GldH_lipo"/>
    <property type="match status" value="1"/>
</dbReference>
<comment type="caution">
    <text evidence="3">The sequence shown here is derived from an EMBL/GenBank/DDBJ whole genome shotgun (WGS) entry which is preliminary data.</text>
</comment>
<reference evidence="4 5" key="1">
    <citation type="journal article" date="2019" name="Nat. Med.">
        <title>A library of human gut bacterial isolates paired with longitudinal multiomics data enables mechanistic microbiome research.</title>
        <authorList>
            <person name="Poyet M."/>
            <person name="Groussin M."/>
            <person name="Gibbons S.M."/>
            <person name="Avila-Pacheco J."/>
            <person name="Jiang X."/>
            <person name="Kearney S.M."/>
            <person name="Perrotta A.R."/>
            <person name="Berdy B."/>
            <person name="Zhao S."/>
            <person name="Lieberman T.D."/>
            <person name="Swanson P.K."/>
            <person name="Smith M."/>
            <person name="Roesemann S."/>
            <person name="Alexander J.E."/>
            <person name="Rich S.A."/>
            <person name="Livny J."/>
            <person name="Vlamakis H."/>
            <person name="Clish C."/>
            <person name="Bullock K."/>
            <person name="Deik A."/>
            <person name="Scott J."/>
            <person name="Pierce K.A."/>
            <person name="Xavier R.J."/>
            <person name="Alm E.J."/>
        </authorList>
    </citation>
    <scope>NUCLEOTIDE SEQUENCE [LARGE SCALE GENOMIC DNA]</scope>
    <source>
        <strain evidence="3 5">BIOML-A6</strain>
        <strain evidence="2 4">BIOML-A7</strain>
    </source>
</reference>
<organism evidence="3 5">
    <name type="scientific">Bacteroides cellulosilyticus</name>
    <dbReference type="NCBI Taxonomy" id="246787"/>
    <lineage>
        <taxon>Bacteria</taxon>
        <taxon>Pseudomonadati</taxon>
        <taxon>Bacteroidota</taxon>
        <taxon>Bacteroidia</taxon>
        <taxon>Bacteroidales</taxon>
        <taxon>Bacteroidaceae</taxon>
        <taxon>Bacteroides</taxon>
    </lineage>
</organism>
<proteinExistence type="predicted"/>
<dbReference type="EMBL" id="VVYW01000008">
    <property type="protein sequence ID" value="KAA5409118.1"/>
    <property type="molecule type" value="Genomic_DNA"/>
</dbReference>
<sequence>MKNQPKNKTSLLKSLILLFIASLYTACDEQTVYHSFQSLPTEGWQRNDTLFFNVSVADSATLYNVSVEVRNRNNYPYQNLPLLIYYDSPEVPNIKRDTLELRLADNAGIWLGDGWGGLYQSTLPAGFIRIGKAGEYRFKIIHLLPDEVLPGINDVGIKLKR</sequence>
<feature type="chain" id="PRO_5041597742" evidence="1">
    <location>
        <begin position="27"/>
        <end position="161"/>
    </location>
</feature>
<keyword evidence="3" id="KW-0449">Lipoprotein</keyword>
<protein>
    <submittedName>
        <fullName evidence="3">Gliding motility lipoprotein GldH</fullName>
    </submittedName>
</protein>
<dbReference type="Proteomes" id="UP000448877">
    <property type="component" value="Unassembled WGS sequence"/>
</dbReference>
<gene>
    <name evidence="3" type="primary">gldH</name>
    <name evidence="3" type="ORF">F2Y81_24350</name>
    <name evidence="2" type="ORF">F2Y86_11890</name>
</gene>
<dbReference type="eggNOG" id="ENOG50312MU">
    <property type="taxonomic scope" value="Bacteria"/>
</dbReference>
<dbReference type="STRING" id="246787.BcellWH2_03574"/>
<evidence type="ECO:0000256" key="1">
    <source>
        <dbReference type="SAM" id="SignalP"/>
    </source>
</evidence>
<evidence type="ECO:0000313" key="5">
    <source>
        <dbReference type="Proteomes" id="UP000448877"/>
    </source>
</evidence>
<feature type="signal peptide" evidence="1">
    <location>
        <begin position="1"/>
        <end position="26"/>
    </location>
</feature>
<dbReference type="EMBL" id="VVYV01000059">
    <property type="protein sequence ID" value="KAA5412970.1"/>
    <property type="molecule type" value="Genomic_DNA"/>
</dbReference>
<name>A0A108T4F2_9BACE</name>
<evidence type="ECO:0000313" key="2">
    <source>
        <dbReference type="EMBL" id="KAA5409118.1"/>
    </source>
</evidence>
<evidence type="ECO:0000313" key="3">
    <source>
        <dbReference type="EMBL" id="KAA5412970.1"/>
    </source>
</evidence>
<dbReference type="GeneID" id="66305127"/>
<evidence type="ECO:0000313" key="4">
    <source>
        <dbReference type="Proteomes" id="UP000325055"/>
    </source>
</evidence>